<evidence type="ECO:0000256" key="1">
    <source>
        <dbReference type="ARBA" id="ARBA00004606"/>
    </source>
</evidence>
<evidence type="ECO:0000256" key="2">
    <source>
        <dbReference type="ARBA" id="ARBA00022676"/>
    </source>
</evidence>
<keyword evidence="2" id="KW-0328">Glycosyltransferase</keyword>
<feature type="region of interest" description="Disordered" evidence="6">
    <location>
        <begin position="1"/>
        <end position="135"/>
    </location>
</feature>
<dbReference type="GO" id="GO:0016020">
    <property type="term" value="C:membrane"/>
    <property type="evidence" value="ECO:0007669"/>
    <property type="project" value="UniProtKB-SubCell"/>
</dbReference>
<sequence length="629" mass="71358">MDKQFAHQLADLQRVASRAGKGEGPVQGDGRDTRRQADGDDINRHRTINYAQQYQGSYGRRSYDSHRPQQHGRVQRDEYSDRKRRREDDDCRGGRGNYPRDDRGRNYREFRSGRGGRMPNNDRFDNRSGDRRRDGYSDEIREQRAQQPQVPLAELVSAVAAQYSKAVDDAPSVATENKQRHIALLFLTIDDLPHEHIWKAWLESPSLGAVDAESGASSADRVTTNDGDNRVMVSIICHAKHPERITSPWLRQRHLIRFVRSSQVCNEKMESDKDDKQTAESTGQQQQQRQPPKFHSRRPEWGSVEITRAMIDLLEEGLRIGKRRETNNAEGDGLKASDLTERATSAATALDRQFSYRRYLSSPGHAFPDECSINQPPSIQSDEDIPPVDRFIFVSESCLPVVSLSELDSALFGPRIPRVSEKPGNNSLTQKRNPYDKSWVNARSSPNNGYSRQLQWDEIRSCDIPKHLIWKADQWIVLNRAHGEAVASIPVKYLNGRSLWYAFRRCRASDEMYFPTALSILGIIARPVGVKEVDDDSCKSEACAGDEIRRRKVTYCDWSLSAKNPSSFAAQDWAQVLSKARGEGCLFARKFVPLSLNSQRKKNVQVPGNDGIVTVDDWVSSMRGTSISQ</sequence>
<accession>A0ABD3QTB8</accession>
<reference evidence="7 8" key="1">
    <citation type="journal article" date="2020" name="G3 (Bethesda)">
        <title>Improved Reference Genome for Cyclotella cryptica CCMP332, a Model for Cell Wall Morphogenesis, Salinity Adaptation, and Lipid Production in Diatoms (Bacillariophyta).</title>
        <authorList>
            <person name="Roberts W.R."/>
            <person name="Downey K.M."/>
            <person name="Ruck E.C."/>
            <person name="Traller J.C."/>
            <person name="Alverson A.J."/>
        </authorList>
    </citation>
    <scope>NUCLEOTIDE SEQUENCE [LARGE SCALE GENOMIC DNA]</scope>
    <source>
        <strain evidence="7 8">CCMP332</strain>
    </source>
</reference>
<keyword evidence="4" id="KW-0472">Membrane</keyword>
<evidence type="ECO:0000256" key="3">
    <source>
        <dbReference type="ARBA" id="ARBA00022679"/>
    </source>
</evidence>
<dbReference type="Pfam" id="PF02485">
    <property type="entry name" value="Branch"/>
    <property type="match status" value="1"/>
</dbReference>
<feature type="compositionally biased region" description="Basic and acidic residues" evidence="6">
    <location>
        <begin position="267"/>
        <end position="278"/>
    </location>
</feature>
<dbReference type="AlphaFoldDB" id="A0ABD3QTB8"/>
<keyword evidence="5" id="KW-0325">Glycoprotein</keyword>
<dbReference type="GO" id="GO:0016757">
    <property type="term" value="F:glycosyltransferase activity"/>
    <property type="evidence" value="ECO:0007669"/>
    <property type="project" value="UniProtKB-KW"/>
</dbReference>
<comment type="caution">
    <text evidence="7">The sequence shown here is derived from an EMBL/GenBank/DDBJ whole genome shotgun (WGS) entry which is preliminary data.</text>
</comment>
<evidence type="ECO:0000256" key="5">
    <source>
        <dbReference type="ARBA" id="ARBA00023180"/>
    </source>
</evidence>
<feature type="compositionally biased region" description="Basic and acidic residues" evidence="6">
    <location>
        <begin position="74"/>
        <end position="112"/>
    </location>
</feature>
<feature type="region of interest" description="Disordered" evidence="6">
    <location>
        <begin position="420"/>
        <end position="442"/>
    </location>
</feature>
<dbReference type="PANTHER" id="PTHR31042">
    <property type="entry name" value="CORE-2/I-BRANCHING BETA-1,6-N-ACETYLGLUCOSAMINYLTRANSFERASE FAMILY PROTEIN-RELATED"/>
    <property type="match status" value="1"/>
</dbReference>
<dbReference type="PANTHER" id="PTHR31042:SF150">
    <property type="entry name" value="OS06G0661900 PROTEIN"/>
    <property type="match status" value="1"/>
</dbReference>
<evidence type="ECO:0000256" key="6">
    <source>
        <dbReference type="SAM" id="MobiDB-lite"/>
    </source>
</evidence>
<keyword evidence="3" id="KW-0808">Transferase</keyword>
<organism evidence="7 8">
    <name type="scientific">Cyclotella cryptica</name>
    <dbReference type="NCBI Taxonomy" id="29204"/>
    <lineage>
        <taxon>Eukaryota</taxon>
        <taxon>Sar</taxon>
        <taxon>Stramenopiles</taxon>
        <taxon>Ochrophyta</taxon>
        <taxon>Bacillariophyta</taxon>
        <taxon>Coscinodiscophyceae</taxon>
        <taxon>Thalassiosirophycidae</taxon>
        <taxon>Stephanodiscales</taxon>
        <taxon>Stephanodiscaceae</taxon>
        <taxon>Cyclotella</taxon>
    </lineage>
</organism>
<dbReference type="InterPro" id="IPR003406">
    <property type="entry name" value="Glyco_trans_14"/>
</dbReference>
<feature type="compositionally biased region" description="Basic and acidic residues" evidence="6">
    <location>
        <begin position="29"/>
        <end position="44"/>
    </location>
</feature>
<protein>
    <recommendedName>
        <fullName evidence="9">YTH domain-containing protein</fullName>
    </recommendedName>
</protein>
<dbReference type="EMBL" id="JABMIG020000013">
    <property type="protein sequence ID" value="KAL3803495.1"/>
    <property type="molecule type" value="Genomic_DNA"/>
</dbReference>
<keyword evidence="8" id="KW-1185">Reference proteome</keyword>
<evidence type="ECO:0000313" key="7">
    <source>
        <dbReference type="EMBL" id="KAL3803495.1"/>
    </source>
</evidence>
<gene>
    <name evidence="7" type="ORF">HJC23_014043</name>
</gene>
<evidence type="ECO:0000313" key="8">
    <source>
        <dbReference type="Proteomes" id="UP001516023"/>
    </source>
</evidence>
<feature type="compositionally biased region" description="Basic and acidic residues" evidence="6">
    <location>
        <begin position="120"/>
        <end position="135"/>
    </location>
</feature>
<dbReference type="Proteomes" id="UP001516023">
    <property type="component" value="Unassembled WGS sequence"/>
</dbReference>
<name>A0ABD3QTB8_9STRA</name>
<feature type="compositionally biased region" description="Polar residues" evidence="6">
    <location>
        <begin position="423"/>
        <end position="432"/>
    </location>
</feature>
<proteinExistence type="predicted"/>
<feature type="region of interest" description="Disordered" evidence="6">
    <location>
        <begin position="266"/>
        <end position="301"/>
    </location>
</feature>
<dbReference type="InterPro" id="IPR044174">
    <property type="entry name" value="BC10-like"/>
</dbReference>
<comment type="subcellular location">
    <subcellularLocation>
        <location evidence="1">Membrane</location>
        <topology evidence="1">Single-pass type II membrane protein</topology>
    </subcellularLocation>
</comment>
<evidence type="ECO:0000256" key="4">
    <source>
        <dbReference type="ARBA" id="ARBA00023136"/>
    </source>
</evidence>
<evidence type="ECO:0008006" key="9">
    <source>
        <dbReference type="Google" id="ProtNLM"/>
    </source>
</evidence>